<evidence type="ECO:0000256" key="1">
    <source>
        <dbReference type="ARBA" id="ARBA00002526"/>
    </source>
</evidence>
<protein>
    <recommendedName>
        <fullName evidence="6 12">6-phosphogluconate dehydrogenase, decarboxylating</fullName>
        <ecNumber evidence="5 12">1.1.1.44</ecNumber>
    </recommendedName>
</protein>
<dbReference type="Pfam" id="PF00393">
    <property type="entry name" value="6PGD"/>
    <property type="match status" value="1"/>
</dbReference>
<evidence type="ECO:0000256" key="8">
    <source>
        <dbReference type="ARBA" id="ARBA00023002"/>
    </source>
</evidence>
<evidence type="ECO:0000256" key="6">
    <source>
        <dbReference type="ARBA" id="ARBA00018193"/>
    </source>
</evidence>
<dbReference type="PIRSF" id="PIRSF000109">
    <property type="entry name" value="6PGD"/>
    <property type="match status" value="1"/>
</dbReference>
<comment type="pathway">
    <text evidence="2 12 15">Carbohydrate degradation; pentose phosphate pathway; D-ribulose 5-phosphate from D-glucose 6-phosphate (oxidative stage): step 3/3.</text>
</comment>
<feature type="region of interest" description="Disordered" evidence="16">
    <location>
        <begin position="457"/>
        <end position="481"/>
    </location>
</feature>
<dbReference type="SUPFAM" id="SSF48179">
    <property type="entry name" value="6-phosphogluconate dehydrogenase C-terminal domain-like"/>
    <property type="match status" value="1"/>
</dbReference>
<sequence>MSEIGIVGLGVMGAALALNFASKGHDVQGYDVAPDGARRLAERAAREGLDARIAPHADLAAMMGALSRPRAVLVMVPDRFVDDALESLRPFLEEGDVVIDGGNTDFGDTIRREKDFAARGLNFVGMGVSGGEEGARNGPSMMVGGTKAAWDRLDEMLRSIAARYEGDPCVDRLGPDGAGHFVKTVHNGIEYADMQMIADVYGILRDGGGMSPYDIAPVFRRWNEGPLQSYLVEITGEVLAATDRTGKPAVDVILGRAGQKGTGRWTLIEALKLGQSASAIEAAVAARSWSAQLELRRAAKAAIDVPAEPAEMPGLEVLEQALLTAKIIAYDQGIHLLGAASDHFDWRLDIARIAEIWRAGCIIRAAMLNEIAGAVRGGLPHGSLVLAEPFTTRIREGLPALRRTVTAAMSAGIAVPALSSSLDYLETLRRGRGTADLIQAQRDFFGRHGFERRDMEGTDHHGPWWDDHDAVPSDQPAGEPE</sequence>
<dbReference type="NCBIfam" id="NF006765">
    <property type="entry name" value="PRK09287.1"/>
    <property type="match status" value="1"/>
</dbReference>
<comment type="function">
    <text evidence="1 12">Catalyzes the oxidative decarboxylation of 6-phosphogluconate to ribulose 5-phosphate and CO(2), with concomitant reduction of NADP to NADPH.</text>
</comment>
<dbReference type="InterPro" id="IPR006184">
    <property type="entry name" value="6PGdom_BS"/>
</dbReference>
<dbReference type="InterPro" id="IPR013328">
    <property type="entry name" value="6PGD_dom2"/>
</dbReference>
<dbReference type="Pfam" id="PF03446">
    <property type="entry name" value="NAD_binding_2"/>
    <property type="match status" value="1"/>
</dbReference>
<feature type="domain" description="6-phosphogluconate dehydrogenase C-terminal" evidence="17">
    <location>
        <begin position="179"/>
        <end position="465"/>
    </location>
</feature>
<evidence type="ECO:0000256" key="10">
    <source>
        <dbReference type="ARBA" id="ARBA00023126"/>
    </source>
</evidence>
<dbReference type="GO" id="GO:0050661">
    <property type="term" value="F:NADP binding"/>
    <property type="evidence" value="ECO:0007669"/>
    <property type="project" value="InterPro"/>
</dbReference>
<feature type="binding site" description="in other chain" evidence="14">
    <location>
        <begin position="186"/>
        <end position="187"/>
    </location>
    <ligand>
        <name>substrate</name>
        <note>ligand shared between dimeric partners</note>
    </ligand>
</feature>
<gene>
    <name evidence="18" type="ORF">BCF33_2600</name>
</gene>
<dbReference type="SUPFAM" id="SSF51735">
    <property type="entry name" value="NAD(P)-binding Rossmann-fold domains"/>
    <property type="match status" value="1"/>
</dbReference>
<dbReference type="InterPro" id="IPR036291">
    <property type="entry name" value="NAD(P)-bd_dom_sf"/>
</dbReference>
<evidence type="ECO:0000313" key="19">
    <source>
        <dbReference type="Proteomes" id="UP000238801"/>
    </source>
</evidence>
<dbReference type="EC" id="1.1.1.44" evidence="5 12"/>
<dbReference type="Gene3D" id="1.20.5.320">
    <property type="entry name" value="6-Phosphogluconate Dehydrogenase, domain 3"/>
    <property type="match status" value="1"/>
</dbReference>
<dbReference type="Gene3D" id="3.40.50.720">
    <property type="entry name" value="NAD(P)-binding Rossmann-like Domain"/>
    <property type="match status" value="1"/>
</dbReference>
<dbReference type="Proteomes" id="UP000238801">
    <property type="component" value="Unassembled WGS sequence"/>
</dbReference>
<dbReference type="UniPathway" id="UPA00115">
    <property type="reaction ID" value="UER00410"/>
</dbReference>
<dbReference type="Gene3D" id="1.10.1040.10">
    <property type="entry name" value="N-(1-d-carboxylethyl)-l-norvaline Dehydrogenase, domain 2"/>
    <property type="match status" value="1"/>
</dbReference>
<evidence type="ECO:0000313" key="18">
    <source>
        <dbReference type="EMBL" id="PRY93717.1"/>
    </source>
</evidence>
<feature type="compositionally biased region" description="Basic and acidic residues" evidence="16">
    <location>
        <begin position="457"/>
        <end position="471"/>
    </location>
</feature>
<keyword evidence="8 12" id="KW-0560">Oxidoreductase</keyword>
<evidence type="ECO:0000256" key="3">
    <source>
        <dbReference type="ARBA" id="ARBA00008419"/>
    </source>
</evidence>
<proteinExistence type="inferred from homology"/>
<name>A0A2T0X473_9RHOB</name>
<evidence type="ECO:0000256" key="14">
    <source>
        <dbReference type="PIRSR" id="PIRSR000109-2"/>
    </source>
</evidence>
<dbReference type="InterPro" id="IPR006113">
    <property type="entry name" value="6PGDH_Gnd/GntZ"/>
</dbReference>
<feature type="binding site" evidence="14">
    <location>
        <position position="442"/>
    </location>
    <ligand>
        <name>substrate</name>
        <note>ligand shared between dimeric partners</note>
    </ligand>
</feature>
<evidence type="ECO:0000256" key="4">
    <source>
        <dbReference type="ARBA" id="ARBA00011738"/>
    </source>
</evidence>
<evidence type="ECO:0000259" key="17">
    <source>
        <dbReference type="SMART" id="SM01350"/>
    </source>
</evidence>
<dbReference type="GO" id="GO:0019521">
    <property type="term" value="P:D-gluconate metabolic process"/>
    <property type="evidence" value="ECO:0007669"/>
    <property type="project" value="UniProtKB-KW"/>
</dbReference>
<evidence type="ECO:0000256" key="9">
    <source>
        <dbReference type="ARBA" id="ARBA00023064"/>
    </source>
</evidence>
<keyword evidence="9 15" id="KW-0311">Gluconate utilization</keyword>
<dbReference type="OrthoDB" id="9804542at2"/>
<reference evidence="18 19" key="1">
    <citation type="submission" date="2018-03" db="EMBL/GenBank/DDBJ databases">
        <title>Genomic Encyclopedia of Archaeal and Bacterial Type Strains, Phase II (KMG-II): from individual species to whole genera.</title>
        <authorList>
            <person name="Goeker M."/>
        </authorList>
    </citation>
    <scope>NUCLEOTIDE SEQUENCE [LARGE SCALE GENOMIC DNA]</scope>
    <source>
        <strain evidence="18 19">DSM 29318</strain>
    </source>
</reference>
<keyword evidence="7 12" id="KW-0521">NADP</keyword>
<feature type="binding site" description="in other chain" evidence="14">
    <location>
        <begin position="129"/>
        <end position="131"/>
    </location>
    <ligand>
        <name>substrate</name>
        <note>ligand shared between dimeric partners</note>
    </ligand>
</feature>
<dbReference type="InterPro" id="IPR008927">
    <property type="entry name" value="6-PGluconate_DH-like_C_sf"/>
</dbReference>
<comment type="caution">
    <text evidence="18">The sequence shown here is derived from an EMBL/GenBank/DDBJ whole genome shotgun (WGS) entry which is preliminary data.</text>
</comment>
<comment type="catalytic activity">
    <reaction evidence="11 12 15">
        <text>6-phospho-D-gluconate + NADP(+) = D-ribulose 5-phosphate + CO2 + NADPH</text>
        <dbReference type="Rhea" id="RHEA:10116"/>
        <dbReference type="ChEBI" id="CHEBI:16526"/>
        <dbReference type="ChEBI" id="CHEBI:57783"/>
        <dbReference type="ChEBI" id="CHEBI:58121"/>
        <dbReference type="ChEBI" id="CHEBI:58349"/>
        <dbReference type="ChEBI" id="CHEBI:58759"/>
        <dbReference type="EC" id="1.1.1.44"/>
    </reaction>
</comment>
<keyword evidence="10 12" id="KW-0570">Pentose shunt</keyword>
<dbReference type="GO" id="GO:0006098">
    <property type="term" value="P:pentose-phosphate shunt"/>
    <property type="evidence" value="ECO:0007669"/>
    <property type="project" value="UniProtKB-UniPathway"/>
</dbReference>
<feature type="active site" description="Proton donor" evidence="13">
    <location>
        <position position="190"/>
    </location>
</feature>
<feature type="binding site" description="in other chain" evidence="14">
    <location>
        <position position="103"/>
    </location>
    <ligand>
        <name>substrate</name>
        <note>ligand shared between dimeric partners</note>
    </ligand>
</feature>
<dbReference type="GO" id="GO:0004616">
    <property type="term" value="F:phosphogluconate dehydrogenase (decarboxylating) activity"/>
    <property type="evidence" value="ECO:0007669"/>
    <property type="project" value="UniProtKB-EC"/>
</dbReference>
<dbReference type="AlphaFoldDB" id="A0A2T0X473"/>
<evidence type="ECO:0000256" key="5">
    <source>
        <dbReference type="ARBA" id="ARBA00013011"/>
    </source>
</evidence>
<dbReference type="NCBIfam" id="TIGR00873">
    <property type="entry name" value="gnd"/>
    <property type="match status" value="1"/>
</dbReference>
<evidence type="ECO:0000256" key="7">
    <source>
        <dbReference type="ARBA" id="ARBA00022857"/>
    </source>
</evidence>
<comment type="similarity">
    <text evidence="3 12 15">Belongs to the 6-phosphogluconate dehydrogenase family.</text>
</comment>
<feature type="binding site" description="in other chain" evidence="14">
    <location>
        <position position="287"/>
    </location>
    <ligand>
        <name>substrate</name>
        <note>ligand shared between dimeric partners</note>
    </ligand>
</feature>
<dbReference type="InterPro" id="IPR006115">
    <property type="entry name" value="6PGDH_NADP-bd"/>
</dbReference>
<evidence type="ECO:0000256" key="2">
    <source>
        <dbReference type="ARBA" id="ARBA00004874"/>
    </source>
</evidence>
<feature type="binding site" evidence="14">
    <location>
        <position position="448"/>
    </location>
    <ligand>
        <name>substrate</name>
        <note>ligand shared between dimeric partners</note>
    </ligand>
</feature>
<evidence type="ECO:0000256" key="16">
    <source>
        <dbReference type="SAM" id="MobiDB-lite"/>
    </source>
</evidence>
<comment type="subunit">
    <text evidence="4 12">Homodimer.</text>
</comment>
<evidence type="ECO:0000256" key="15">
    <source>
        <dbReference type="RuleBase" id="RU000485"/>
    </source>
</evidence>
<dbReference type="EMBL" id="PVTT01000002">
    <property type="protein sequence ID" value="PRY93717.1"/>
    <property type="molecule type" value="Genomic_DNA"/>
</dbReference>
<dbReference type="PANTHER" id="PTHR11811">
    <property type="entry name" value="6-PHOSPHOGLUCONATE DEHYDROGENASE"/>
    <property type="match status" value="1"/>
</dbReference>
<evidence type="ECO:0000256" key="13">
    <source>
        <dbReference type="PIRSR" id="PIRSR000109-1"/>
    </source>
</evidence>
<dbReference type="PROSITE" id="PS00461">
    <property type="entry name" value="6PGD"/>
    <property type="match status" value="1"/>
</dbReference>
<dbReference type="FunFam" id="1.10.1040.10:FF:000032">
    <property type="entry name" value="6-phosphogluconate dehydrogenase, decarboxylating"/>
    <property type="match status" value="1"/>
</dbReference>
<feature type="binding site" description="in other chain" evidence="14">
    <location>
        <position position="191"/>
    </location>
    <ligand>
        <name>substrate</name>
        <note>ligand shared between dimeric partners</note>
    </ligand>
</feature>
<dbReference type="SMART" id="SM01350">
    <property type="entry name" value="6PGD"/>
    <property type="match status" value="1"/>
</dbReference>
<feature type="binding site" description="in other chain" evidence="14">
    <location>
        <position position="260"/>
    </location>
    <ligand>
        <name>substrate</name>
        <note>ligand shared between dimeric partners</note>
    </ligand>
</feature>
<evidence type="ECO:0000256" key="11">
    <source>
        <dbReference type="ARBA" id="ARBA00048640"/>
    </source>
</evidence>
<keyword evidence="19" id="KW-1185">Reference proteome</keyword>
<dbReference type="InterPro" id="IPR006114">
    <property type="entry name" value="6PGDH_C"/>
</dbReference>
<feature type="active site" description="Proton acceptor" evidence="13">
    <location>
        <position position="183"/>
    </location>
</feature>
<dbReference type="RefSeq" id="WP_106161275.1">
    <property type="nucleotide sequence ID" value="NZ_PVTT01000002.1"/>
</dbReference>
<evidence type="ECO:0000256" key="12">
    <source>
        <dbReference type="PIRNR" id="PIRNR000109"/>
    </source>
</evidence>
<organism evidence="18 19">
    <name type="scientific">Hasllibacter halocynthiae</name>
    <dbReference type="NCBI Taxonomy" id="595589"/>
    <lineage>
        <taxon>Bacteria</taxon>
        <taxon>Pseudomonadati</taxon>
        <taxon>Pseudomonadota</taxon>
        <taxon>Alphaproteobacteria</taxon>
        <taxon>Rhodobacterales</taxon>
        <taxon>Roseobacteraceae</taxon>
        <taxon>Hasllibacter</taxon>
    </lineage>
</organism>
<dbReference type="PRINTS" id="PR00076">
    <property type="entry name" value="6PGDHDRGNASE"/>
</dbReference>
<dbReference type="InterPro" id="IPR006183">
    <property type="entry name" value="Pgluconate_DH"/>
</dbReference>
<accession>A0A2T0X473</accession>